<gene>
    <name evidence="2" type="ORF">DFJ69_5830</name>
</gene>
<dbReference type="RefSeq" id="WP_116025465.1">
    <property type="nucleotide sequence ID" value="NZ_QTTT01000001.1"/>
</dbReference>
<evidence type="ECO:0000313" key="2">
    <source>
        <dbReference type="EMBL" id="REF00299.1"/>
    </source>
</evidence>
<comment type="caution">
    <text evidence="2">The sequence shown here is derived from an EMBL/GenBank/DDBJ whole genome shotgun (WGS) entry which is preliminary data.</text>
</comment>
<proteinExistence type="predicted"/>
<keyword evidence="1" id="KW-0732">Signal</keyword>
<dbReference type="AlphaFoldDB" id="A0A3D9SWT6"/>
<evidence type="ECO:0000313" key="3">
    <source>
        <dbReference type="Proteomes" id="UP000256661"/>
    </source>
</evidence>
<name>A0A3D9SWT6_9ACTN</name>
<dbReference type="Proteomes" id="UP000256661">
    <property type="component" value="Unassembled WGS sequence"/>
</dbReference>
<sequence>MINRFAGLLGVAAIIALLIGGCASDGDTAASITSAALTGDGRQLTLHFDGDDFSEVSKVKVEEYEDKVVVVVRIRSTIGDEPVAGVGRSLETTVTLKQPLGKRALTTLDGSTIPIDRSP</sequence>
<dbReference type="EMBL" id="QTTT01000001">
    <property type="protein sequence ID" value="REF00299.1"/>
    <property type="molecule type" value="Genomic_DNA"/>
</dbReference>
<evidence type="ECO:0000256" key="1">
    <source>
        <dbReference type="SAM" id="SignalP"/>
    </source>
</evidence>
<feature type="signal peptide" evidence="1">
    <location>
        <begin position="1"/>
        <end position="23"/>
    </location>
</feature>
<keyword evidence="3" id="KW-1185">Reference proteome</keyword>
<accession>A0A3D9SWT6</accession>
<reference evidence="2 3" key="1">
    <citation type="submission" date="2018-08" db="EMBL/GenBank/DDBJ databases">
        <title>Sequencing the genomes of 1000 actinobacteria strains.</title>
        <authorList>
            <person name="Klenk H.-P."/>
        </authorList>
    </citation>
    <scope>NUCLEOTIDE SEQUENCE [LARGE SCALE GENOMIC DNA]</scope>
    <source>
        <strain evidence="2 3">DSM 43927</strain>
    </source>
</reference>
<protein>
    <submittedName>
        <fullName evidence="2">Uncharacterized protein</fullName>
    </submittedName>
</protein>
<feature type="chain" id="PRO_5039716146" evidence="1">
    <location>
        <begin position="24"/>
        <end position="119"/>
    </location>
</feature>
<dbReference type="PROSITE" id="PS51257">
    <property type="entry name" value="PROKAR_LIPOPROTEIN"/>
    <property type="match status" value="1"/>
</dbReference>
<organism evidence="2 3">
    <name type="scientific">Thermomonospora umbrina</name>
    <dbReference type="NCBI Taxonomy" id="111806"/>
    <lineage>
        <taxon>Bacteria</taxon>
        <taxon>Bacillati</taxon>
        <taxon>Actinomycetota</taxon>
        <taxon>Actinomycetes</taxon>
        <taxon>Streptosporangiales</taxon>
        <taxon>Thermomonosporaceae</taxon>
        <taxon>Thermomonospora</taxon>
    </lineage>
</organism>